<proteinExistence type="predicted"/>
<accession>A0A167IEZ9</accession>
<evidence type="ECO:0000313" key="1">
    <source>
        <dbReference type="EMBL" id="OAA49003.1"/>
    </source>
</evidence>
<evidence type="ECO:0000313" key="2">
    <source>
        <dbReference type="Proteomes" id="UP000076863"/>
    </source>
</evidence>
<name>A0A167IEZ9_9HYPO</name>
<organism evidence="1 2">
    <name type="scientific">Beauveria brongniartii RCEF 3172</name>
    <dbReference type="NCBI Taxonomy" id="1081107"/>
    <lineage>
        <taxon>Eukaryota</taxon>
        <taxon>Fungi</taxon>
        <taxon>Dikarya</taxon>
        <taxon>Ascomycota</taxon>
        <taxon>Pezizomycotina</taxon>
        <taxon>Sordariomycetes</taxon>
        <taxon>Hypocreomycetidae</taxon>
        <taxon>Hypocreales</taxon>
        <taxon>Cordycipitaceae</taxon>
        <taxon>Beauveria</taxon>
        <taxon>Beauveria brongniartii</taxon>
    </lineage>
</organism>
<dbReference type="AlphaFoldDB" id="A0A167IEZ9"/>
<dbReference type="Proteomes" id="UP000076863">
    <property type="component" value="Unassembled WGS sequence"/>
</dbReference>
<reference evidence="1 2" key="1">
    <citation type="journal article" date="2016" name="Genome Biol. Evol.">
        <title>Divergent and convergent evolution of fungal pathogenicity.</title>
        <authorList>
            <person name="Shang Y."/>
            <person name="Xiao G."/>
            <person name="Zheng P."/>
            <person name="Cen K."/>
            <person name="Zhan S."/>
            <person name="Wang C."/>
        </authorList>
    </citation>
    <scope>NUCLEOTIDE SEQUENCE [LARGE SCALE GENOMIC DNA]</scope>
    <source>
        <strain evidence="1 2">RCEF 3172</strain>
    </source>
</reference>
<gene>
    <name evidence="1" type="ORF">BBO_02048</name>
</gene>
<dbReference type="OrthoDB" id="5244978at2759"/>
<protein>
    <submittedName>
        <fullName evidence="1">Uncharacterized protein</fullName>
    </submittedName>
</protein>
<keyword evidence="2" id="KW-1185">Reference proteome</keyword>
<sequence>MLLGLYCCDAQLCGVDNIALPGFDPNVDLLINVCASFDDHNEHNLDKAAEHIFNELAEYIFDDRVNSIFDDYAEHYWDHRLVE</sequence>
<comment type="caution">
    <text evidence="1">The sequence shown here is derived from an EMBL/GenBank/DDBJ whole genome shotgun (WGS) entry which is preliminary data.</text>
</comment>
<dbReference type="EMBL" id="AZHA01000004">
    <property type="protein sequence ID" value="OAA49003.1"/>
    <property type="molecule type" value="Genomic_DNA"/>
</dbReference>